<accession>A0A9D3U6N9</accession>
<dbReference type="Proteomes" id="UP000828251">
    <property type="component" value="Unassembled WGS sequence"/>
</dbReference>
<reference evidence="1 2" key="1">
    <citation type="journal article" date="2021" name="Plant Biotechnol. J.">
        <title>Multi-omics assisted identification of the key and species-specific regulatory components of drought-tolerant mechanisms in Gossypium stocksii.</title>
        <authorList>
            <person name="Yu D."/>
            <person name="Ke L."/>
            <person name="Zhang D."/>
            <person name="Wu Y."/>
            <person name="Sun Y."/>
            <person name="Mei J."/>
            <person name="Sun J."/>
            <person name="Sun Y."/>
        </authorList>
    </citation>
    <scope>NUCLEOTIDE SEQUENCE [LARGE SCALE GENOMIC DNA]</scope>
    <source>
        <strain evidence="2">cv. E1</strain>
        <tissue evidence="1">Leaf</tissue>
    </source>
</reference>
<gene>
    <name evidence="1" type="ORF">J1N35_043031</name>
</gene>
<sequence length="81" mass="9660">MSLKEEIEAMMAKIEELELELAMHKATMGKWILASILKQRKMDVLKSKEFKGTRSIDERRGSIEIRTWEVFQKKLKKQFYP</sequence>
<organism evidence="1 2">
    <name type="scientific">Gossypium stocksii</name>
    <dbReference type="NCBI Taxonomy" id="47602"/>
    <lineage>
        <taxon>Eukaryota</taxon>
        <taxon>Viridiplantae</taxon>
        <taxon>Streptophyta</taxon>
        <taxon>Embryophyta</taxon>
        <taxon>Tracheophyta</taxon>
        <taxon>Spermatophyta</taxon>
        <taxon>Magnoliopsida</taxon>
        <taxon>eudicotyledons</taxon>
        <taxon>Gunneridae</taxon>
        <taxon>Pentapetalae</taxon>
        <taxon>rosids</taxon>
        <taxon>malvids</taxon>
        <taxon>Malvales</taxon>
        <taxon>Malvaceae</taxon>
        <taxon>Malvoideae</taxon>
        <taxon>Gossypium</taxon>
    </lineage>
</organism>
<name>A0A9D3U6N9_9ROSI</name>
<comment type="caution">
    <text evidence="1">The sequence shown here is derived from an EMBL/GenBank/DDBJ whole genome shotgun (WGS) entry which is preliminary data.</text>
</comment>
<dbReference type="AlphaFoldDB" id="A0A9D3U6N9"/>
<protein>
    <submittedName>
        <fullName evidence="1">Uncharacterized protein</fullName>
    </submittedName>
</protein>
<keyword evidence="2" id="KW-1185">Reference proteome</keyword>
<proteinExistence type="predicted"/>
<evidence type="ECO:0000313" key="1">
    <source>
        <dbReference type="EMBL" id="KAH1030857.1"/>
    </source>
</evidence>
<dbReference type="EMBL" id="JAIQCV010000013">
    <property type="protein sequence ID" value="KAH1030857.1"/>
    <property type="molecule type" value="Genomic_DNA"/>
</dbReference>
<evidence type="ECO:0000313" key="2">
    <source>
        <dbReference type="Proteomes" id="UP000828251"/>
    </source>
</evidence>